<accession>A0A448X133</accession>
<sequence length="81" mass="8938">MTTQDAVIATPFLLLLQLVYGKPPYLRTTVNTGVLQQTMVVKAPTACCSLHSACQITGSRPHFTASRSICWKNLSRRPFTV</sequence>
<organism evidence="2 3">
    <name type="scientific">Protopolystoma xenopodis</name>
    <dbReference type="NCBI Taxonomy" id="117903"/>
    <lineage>
        <taxon>Eukaryota</taxon>
        <taxon>Metazoa</taxon>
        <taxon>Spiralia</taxon>
        <taxon>Lophotrochozoa</taxon>
        <taxon>Platyhelminthes</taxon>
        <taxon>Monogenea</taxon>
        <taxon>Polyopisthocotylea</taxon>
        <taxon>Polystomatidea</taxon>
        <taxon>Polystomatidae</taxon>
        <taxon>Protopolystoma</taxon>
    </lineage>
</organism>
<gene>
    <name evidence="2" type="ORF">PXEA_LOCUS18620</name>
</gene>
<evidence type="ECO:0000313" key="2">
    <source>
        <dbReference type="EMBL" id="VEL25180.1"/>
    </source>
</evidence>
<protein>
    <recommendedName>
        <fullName evidence="4">Secreted protein</fullName>
    </recommendedName>
</protein>
<evidence type="ECO:0000256" key="1">
    <source>
        <dbReference type="SAM" id="SignalP"/>
    </source>
</evidence>
<keyword evidence="3" id="KW-1185">Reference proteome</keyword>
<proteinExistence type="predicted"/>
<evidence type="ECO:0008006" key="4">
    <source>
        <dbReference type="Google" id="ProtNLM"/>
    </source>
</evidence>
<feature type="signal peptide" evidence="1">
    <location>
        <begin position="1"/>
        <end position="21"/>
    </location>
</feature>
<feature type="chain" id="PRO_5019387565" description="Secreted protein" evidence="1">
    <location>
        <begin position="22"/>
        <end position="81"/>
    </location>
</feature>
<dbReference type="Proteomes" id="UP000784294">
    <property type="component" value="Unassembled WGS sequence"/>
</dbReference>
<dbReference type="EMBL" id="CAAALY010072122">
    <property type="protein sequence ID" value="VEL25180.1"/>
    <property type="molecule type" value="Genomic_DNA"/>
</dbReference>
<comment type="caution">
    <text evidence="2">The sequence shown here is derived from an EMBL/GenBank/DDBJ whole genome shotgun (WGS) entry which is preliminary data.</text>
</comment>
<keyword evidence="1" id="KW-0732">Signal</keyword>
<reference evidence="2" key="1">
    <citation type="submission" date="2018-11" db="EMBL/GenBank/DDBJ databases">
        <authorList>
            <consortium name="Pathogen Informatics"/>
        </authorList>
    </citation>
    <scope>NUCLEOTIDE SEQUENCE</scope>
</reference>
<name>A0A448X133_9PLAT</name>
<evidence type="ECO:0000313" key="3">
    <source>
        <dbReference type="Proteomes" id="UP000784294"/>
    </source>
</evidence>
<dbReference type="AlphaFoldDB" id="A0A448X133"/>